<reference evidence="10 11" key="1">
    <citation type="journal article" date="2010" name="J. Bacteriol.">
        <title>Genome sequence of the milbemycin-producing bacterium Streptomyces bingchenggensis.</title>
        <authorList>
            <person name="Wang X.J."/>
            <person name="Yan Y.J."/>
            <person name="Zhang B."/>
            <person name="An J."/>
            <person name="Wang J.J."/>
            <person name="Tian J."/>
            <person name="Jiang L."/>
            <person name="Chen Y.H."/>
            <person name="Huang S.X."/>
            <person name="Yin M."/>
            <person name="Zhang J."/>
            <person name="Gao A.L."/>
            <person name="Liu C.X."/>
            <person name="Zhu Z.X."/>
            <person name="Xiang W.S."/>
        </authorList>
    </citation>
    <scope>NUCLEOTIDE SEQUENCE [LARGE SCALE GENOMIC DNA]</scope>
    <source>
        <strain evidence="10 11">BCW-1</strain>
    </source>
</reference>
<gene>
    <name evidence="10" type="ordered locus">SBI_01322</name>
</gene>
<dbReference type="InterPro" id="IPR051393">
    <property type="entry name" value="ABC_transporter_permease"/>
</dbReference>
<sequence length="348" mass="38007">MSVEVTRAAESLAPSPDRQAAGRARHSRPARASGLRSVRGRRARAFYLFAGPWLVGFLALTVYPLGYALWLSFTDSDGLSPRTHFVGLANYKEALTDPDTLHSLARTGVFTAITVPLTIVAGLLLAVLINQPIRARGLFRTLLYLPAVVPPVGAALTFKLIFDRDSGAANGVLDALNMNGVAWLMDPYARWVLIMLTLWGVGNVMIISLAGLQDIPKELHEAARMDGASAWQSFTRITLPLLSPVLFFQVVTGIIAALQSFMPLLIALDPTPHGVTAVPESNYFYMINVFAQYFANGRYGYASALLWILFACILVITFLVFRLSKGMVFYNTAPETATTKPRTLGGKR</sequence>
<keyword evidence="3" id="KW-1003">Cell membrane</keyword>
<dbReference type="PANTHER" id="PTHR30193:SF41">
    <property type="entry name" value="DIACETYLCHITOBIOSE UPTAKE SYSTEM PERMEASE PROTEIN NGCF"/>
    <property type="match status" value="1"/>
</dbReference>
<evidence type="ECO:0000259" key="9">
    <source>
        <dbReference type="PROSITE" id="PS50928"/>
    </source>
</evidence>
<evidence type="ECO:0000256" key="3">
    <source>
        <dbReference type="ARBA" id="ARBA00022475"/>
    </source>
</evidence>
<feature type="domain" description="ABC transmembrane type-1" evidence="9">
    <location>
        <begin position="104"/>
        <end position="320"/>
    </location>
</feature>
<evidence type="ECO:0000256" key="7">
    <source>
        <dbReference type="RuleBase" id="RU363032"/>
    </source>
</evidence>
<keyword evidence="11" id="KW-1185">Reference proteome</keyword>
<keyword evidence="4 7" id="KW-0812">Transmembrane</keyword>
<keyword evidence="6 7" id="KW-0472">Membrane</keyword>
<feature type="transmembrane region" description="Helical" evidence="7">
    <location>
        <begin position="45"/>
        <end position="70"/>
    </location>
</feature>
<dbReference type="CDD" id="cd06261">
    <property type="entry name" value="TM_PBP2"/>
    <property type="match status" value="1"/>
</dbReference>
<dbReference type="SUPFAM" id="SSF161098">
    <property type="entry name" value="MetI-like"/>
    <property type="match status" value="1"/>
</dbReference>
<evidence type="ECO:0000256" key="6">
    <source>
        <dbReference type="ARBA" id="ARBA00023136"/>
    </source>
</evidence>
<accession>D7CBU8</accession>
<dbReference type="EMBL" id="CP002047">
    <property type="protein sequence ID" value="ADI04443.1"/>
    <property type="molecule type" value="Genomic_DNA"/>
</dbReference>
<feature type="transmembrane region" description="Helical" evidence="7">
    <location>
        <begin position="141"/>
        <end position="162"/>
    </location>
</feature>
<evidence type="ECO:0000256" key="2">
    <source>
        <dbReference type="ARBA" id="ARBA00022448"/>
    </source>
</evidence>
<evidence type="ECO:0000313" key="10">
    <source>
        <dbReference type="EMBL" id="ADI04443.1"/>
    </source>
</evidence>
<comment type="similarity">
    <text evidence="7">Belongs to the binding-protein-dependent transport system permease family.</text>
</comment>
<protein>
    <submittedName>
        <fullName evidence="10">Binding-protein-dependent transport systems inner membrane component</fullName>
    </submittedName>
</protein>
<evidence type="ECO:0000256" key="4">
    <source>
        <dbReference type="ARBA" id="ARBA00022692"/>
    </source>
</evidence>
<feature type="transmembrane region" description="Helical" evidence="7">
    <location>
        <begin position="299"/>
        <end position="321"/>
    </location>
</feature>
<dbReference type="RefSeq" id="WP_014173922.1">
    <property type="nucleotide sequence ID" value="NC_016582.1"/>
</dbReference>
<evidence type="ECO:0000256" key="8">
    <source>
        <dbReference type="SAM" id="MobiDB-lite"/>
    </source>
</evidence>
<dbReference type="GO" id="GO:0055085">
    <property type="term" value="P:transmembrane transport"/>
    <property type="evidence" value="ECO:0007669"/>
    <property type="project" value="InterPro"/>
</dbReference>
<feature type="transmembrane region" description="Helical" evidence="7">
    <location>
        <begin position="233"/>
        <end position="258"/>
    </location>
</feature>
<keyword evidence="5 7" id="KW-1133">Transmembrane helix</keyword>
<dbReference type="PROSITE" id="PS50928">
    <property type="entry name" value="ABC_TM1"/>
    <property type="match status" value="1"/>
</dbReference>
<dbReference type="HOGENOM" id="CLU_016047_0_2_11"/>
<keyword evidence="2 7" id="KW-0813">Transport</keyword>
<dbReference type="GO" id="GO:0005886">
    <property type="term" value="C:plasma membrane"/>
    <property type="evidence" value="ECO:0007669"/>
    <property type="project" value="UniProtKB-SubCell"/>
</dbReference>
<proteinExistence type="inferred from homology"/>
<dbReference type="eggNOG" id="COG1175">
    <property type="taxonomic scope" value="Bacteria"/>
</dbReference>
<evidence type="ECO:0000256" key="5">
    <source>
        <dbReference type="ARBA" id="ARBA00022989"/>
    </source>
</evidence>
<dbReference type="Proteomes" id="UP000000377">
    <property type="component" value="Chromosome"/>
</dbReference>
<dbReference type="PANTHER" id="PTHR30193">
    <property type="entry name" value="ABC TRANSPORTER PERMEASE PROTEIN"/>
    <property type="match status" value="1"/>
</dbReference>
<dbReference type="InterPro" id="IPR035906">
    <property type="entry name" value="MetI-like_sf"/>
</dbReference>
<dbReference type="PATRIC" id="fig|749414.3.peg.1356"/>
<dbReference type="STRING" id="749414.SBI_01322"/>
<name>D7CBU8_STRBB</name>
<dbReference type="KEGG" id="sbh:SBI_01322"/>
<dbReference type="Gene3D" id="1.10.3720.10">
    <property type="entry name" value="MetI-like"/>
    <property type="match status" value="1"/>
</dbReference>
<dbReference type="InterPro" id="IPR000515">
    <property type="entry name" value="MetI-like"/>
</dbReference>
<evidence type="ECO:0000256" key="1">
    <source>
        <dbReference type="ARBA" id="ARBA00004651"/>
    </source>
</evidence>
<dbReference type="AlphaFoldDB" id="D7CBU8"/>
<dbReference type="Pfam" id="PF00528">
    <property type="entry name" value="BPD_transp_1"/>
    <property type="match status" value="1"/>
</dbReference>
<evidence type="ECO:0000313" key="11">
    <source>
        <dbReference type="Proteomes" id="UP000000377"/>
    </source>
</evidence>
<feature type="transmembrane region" description="Helical" evidence="7">
    <location>
        <begin position="188"/>
        <end position="212"/>
    </location>
</feature>
<feature type="transmembrane region" description="Helical" evidence="7">
    <location>
        <begin position="108"/>
        <end position="129"/>
    </location>
</feature>
<organism evidence="10 11">
    <name type="scientific">Streptomyces bingchenggensis (strain BCW-1)</name>
    <dbReference type="NCBI Taxonomy" id="749414"/>
    <lineage>
        <taxon>Bacteria</taxon>
        <taxon>Bacillati</taxon>
        <taxon>Actinomycetota</taxon>
        <taxon>Actinomycetes</taxon>
        <taxon>Kitasatosporales</taxon>
        <taxon>Streptomycetaceae</taxon>
        <taxon>Streptomyces</taxon>
    </lineage>
</organism>
<feature type="region of interest" description="Disordered" evidence="8">
    <location>
        <begin position="1"/>
        <end position="35"/>
    </location>
</feature>
<comment type="subcellular location">
    <subcellularLocation>
        <location evidence="1 7">Cell membrane</location>
        <topology evidence="1 7">Multi-pass membrane protein</topology>
    </subcellularLocation>
</comment>